<evidence type="ECO:0008006" key="5">
    <source>
        <dbReference type="Google" id="ProtNLM"/>
    </source>
</evidence>
<dbReference type="Proteomes" id="UP001139486">
    <property type="component" value="Unassembled WGS sequence"/>
</dbReference>
<feature type="chain" id="PRO_5040795291" description="DUF4349 domain-containing protein" evidence="2">
    <location>
        <begin position="22"/>
        <end position="279"/>
    </location>
</feature>
<reference evidence="3" key="1">
    <citation type="submission" date="2022-05" db="EMBL/GenBank/DDBJ databases">
        <title>Sphingomonas sp. strain RP10 Genome sequencing and assembly.</title>
        <authorList>
            <person name="Kim I."/>
        </authorList>
    </citation>
    <scope>NUCLEOTIDE SEQUENCE</scope>
    <source>
        <strain evidence="3">RP10</strain>
    </source>
</reference>
<keyword evidence="2" id="KW-0732">Signal</keyword>
<evidence type="ECO:0000313" key="4">
    <source>
        <dbReference type="Proteomes" id="UP001139486"/>
    </source>
</evidence>
<keyword evidence="4" id="KW-1185">Reference proteome</keyword>
<protein>
    <recommendedName>
        <fullName evidence="5">DUF4349 domain-containing protein</fullName>
    </recommendedName>
</protein>
<feature type="signal peptide" evidence="2">
    <location>
        <begin position="1"/>
        <end position="21"/>
    </location>
</feature>
<organism evidence="3 4">
    <name type="scientific">Sphingomonas liriopis</name>
    <dbReference type="NCBI Taxonomy" id="2949094"/>
    <lineage>
        <taxon>Bacteria</taxon>
        <taxon>Pseudomonadati</taxon>
        <taxon>Pseudomonadota</taxon>
        <taxon>Alphaproteobacteria</taxon>
        <taxon>Sphingomonadales</taxon>
        <taxon>Sphingomonadaceae</taxon>
        <taxon>Sphingomonas</taxon>
    </lineage>
</organism>
<dbReference type="EMBL" id="JAMLDY010000012">
    <property type="protein sequence ID" value="MCP3735446.1"/>
    <property type="molecule type" value="Genomic_DNA"/>
</dbReference>
<keyword evidence="1" id="KW-1133">Transmembrane helix</keyword>
<evidence type="ECO:0000256" key="2">
    <source>
        <dbReference type="SAM" id="SignalP"/>
    </source>
</evidence>
<sequence>MRAVVAGVGLVALALTGCSKAPDGAEQLQTSDVAQAPGINVTAAPGVAFNYRYGFRLPPRAIAAAQEAHAQACEKLGIARCRITGMDYRVVGENDIRGTLRFKLDPAIARAFGKQGIDLIQAAKGTLVEAAITGTDAGDAIARAEATRAEAAAAIGRADTQLARPAASEAERTELQQQRAAAATAAREAAATAADNRASIARTPMEFAYESGDAVRGFDTSAPLTSALDTMVGSAQVTLAVLLGLIAILGPPAIVVAVLVLLWRRLRGPVARWRDGDAA</sequence>
<dbReference type="AlphaFoldDB" id="A0A9X2KRC1"/>
<keyword evidence="1" id="KW-0812">Transmembrane</keyword>
<accession>A0A9X2KRC1</accession>
<evidence type="ECO:0000313" key="3">
    <source>
        <dbReference type="EMBL" id="MCP3735446.1"/>
    </source>
</evidence>
<dbReference type="RefSeq" id="WP_254289446.1">
    <property type="nucleotide sequence ID" value="NZ_JAMLDY010000012.1"/>
</dbReference>
<comment type="caution">
    <text evidence="3">The sequence shown here is derived from an EMBL/GenBank/DDBJ whole genome shotgun (WGS) entry which is preliminary data.</text>
</comment>
<feature type="transmembrane region" description="Helical" evidence="1">
    <location>
        <begin position="239"/>
        <end position="263"/>
    </location>
</feature>
<name>A0A9X2KRC1_9SPHN</name>
<keyword evidence="1" id="KW-0472">Membrane</keyword>
<dbReference type="PROSITE" id="PS51257">
    <property type="entry name" value="PROKAR_LIPOPROTEIN"/>
    <property type="match status" value="1"/>
</dbReference>
<evidence type="ECO:0000256" key="1">
    <source>
        <dbReference type="SAM" id="Phobius"/>
    </source>
</evidence>
<gene>
    <name evidence="3" type="ORF">M9979_11255</name>
</gene>
<proteinExistence type="predicted"/>